<dbReference type="AlphaFoldDB" id="A0AAE1D3Q5"/>
<dbReference type="EMBL" id="JAWDGP010005645">
    <property type="protein sequence ID" value="KAK3754716.1"/>
    <property type="molecule type" value="Genomic_DNA"/>
</dbReference>
<reference evidence="1" key="1">
    <citation type="journal article" date="2023" name="G3 (Bethesda)">
        <title>A reference genome for the long-term kleptoplast-retaining sea slug Elysia crispata morphotype clarki.</title>
        <authorList>
            <person name="Eastman K.E."/>
            <person name="Pendleton A.L."/>
            <person name="Shaikh M.A."/>
            <person name="Suttiyut T."/>
            <person name="Ogas R."/>
            <person name="Tomko P."/>
            <person name="Gavelis G."/>
            <person name="Widhalm J.R."/>
            <person name="Wisecaver J.H."/>
        </authorList>
    </citation>
    <scope>NUCLEOTIDE SEQUENCE</scope>
    <source>
        <strain evidence="1">ECLA1</strain>
    </source>
</reference>
<evidence type="ECO:0000313" key="1">
    <source>
        <dbReference type="EMBL" id="KAK3754716.1"/>
    </source>
</evidence>
<sequence length="115" mass="12724">MRARGPGPVILMIFKNHLEPDRLKMLTRAEVPGSNQRPWLRLIPSTSTGHVQDEPFITGDQTFMFPVALCVCDPRPTSLPRDAAQTTYTAGWGREIALSPEFEISSQGDSAVETN</sequence>
<gene>
    <name evidence="1" type="ORF">RRG08_053186</name>
</gene>
<organism evidence="1 2">
    <name type="scientific">Elysia crispata</name>
    <name type="common">lettuce slug</name>
    <dbReference type="NCBI Taxonomy" id="231223"/>
    <lineage>
        <taxon>Eukaryota</taxon>
        <taxon>Metazoa</taxon>
        <taxon>Spiralia</taxon>
        <taxon>Lophotrochozoa</taxon>
        <taxon>Mollusca</taxon>
        <taxon>Gastropoda</taxon>
        <taxon>Heterobranchia</taxon>
        <taxon>Euthyneura</taxon>
        <taxon>Panpulmonata</taxon>
        <taxon>Sacoglossa</taxon>
        <taxon>Placobranchoidea</taxon>
        <taxon>Plakobranchidae</taxon>
        <taxon>Elysia</taxon>
    </lineage>
</organism>
<name>A0AAE1D3Q5_9GAST</name>
<protein>
    <submittedName>
        <fullName evidence="1">Uncharacterized protein</fullName>
    </submittedName>
</protein>
<dbReference type="Proteomes" id="UP001283361">
    <property type="component" value="Unassembled WGS sequence"/>
</dbReference>
<comment type="caution">
    <text evidence="1">The sequence shown here is derived from an EMBL/GenBank/DDBJ whole genome shotgun (WGS) entry which is preliminary data.</text>
</comment>
<accession>A0AAE1D3Q5</accession>
<keyword evidence="2" id="KW-1185">Reference proteome</keyword>
<evidence type="ECO:0000313" key="2">
    <source>
        <dbReference type="Proteomes" id="UP001283361"/>
    </source>
</evidence>
<proteinExistence type="predicted"/>